<feature type="domain" description="Carrier" evidence="9">
    <location>
        <begin position="2440"/>
        <end position="2517"/>
    </location>
</feature>
<dbReference type="InterPro" id="IPR050091">
    <property type="entry name" value="PKS_NRPS_Biosynth_Enz"/>
</dbReference>
<dbReference type="InterPro" id="IPR013217">
    <property type="entry name" value="Methyltransf_12"/>
</dbReference>
<feature type="domain" description="PKS/mFAS DH" evidence="11">
    <location>
        <begin position="915"/>
        <end position="1236"/>
    </location>
</feature>
<feature type="active site" description="Proton donor; for dehydratase activity" evidence="8">
    <location>
        <position position="1146"/>
    </location>
</feature>
<dbReference type="GO" id="GO:0008270">
    <property type="term" value="F:zinc ion binding"/>
    <property type="evidence" value="ECO:0007669"/>
    <property type="project" value="InterPro"/>
</dbReference>
<dbReference type="EMBL" id="CP134186">
    <property type="protein sequence ID" value="WPB00089.1"/>
    <property type="molecule type" value="Genomic_DNA"/>
</dbReference>
<dbReference type="PROSITE" id="PS52019">
    <property type="entry name" value="PKS_MFAS_DH"/>
    <property type="match status" value="1"/>
</dbReference>
<dbReference type="InterPro" id="IPR014030">
    <property type="entry name" value="Ketoacyl_synth_N"/>
</dbReference>
<keyword evidence="4" id="KW-0521">NADP</keyword>
<dbReference type="PROSITE" id="PS52004">
    <property type="entry name" value="KS3_2"/>
    <property type="match status" value="1"/>
</dbReference>
<dbReference type="EMBL" id="LKMD01000101">
    <property type="protein sequence ID" value="PIA99280.1"/>
    <property type="molecule type" value="Genomic_DNA"/>
</dbReference>
<evidence type="ECO:0000259" key="11">
    <source>
        <dbReference type="PROSITE" id="PS52019"/>
    </source>
</evidence>
<dbReference type="Pfam" id="PF08659">
    <property type="entry name" value="KR"/>
    <property type="match status" value="1"/>
</dbReference>
<dbReference type="InterPro" id="IPR002328">
    <property type="entry name" value="ADH_Zn_CS"/>
</dbReference>
<dbReference type="InterPro" id="IPR006162">
    <property type="entry name" value="Ppantetheine_attach_site"/>
</dbReference>
<dbReference type="SMART" id="SM00823">
    <property type="entry name" value="PKS_PP"/>
    <property type="match status" value="1"/>
</dbReference>
<dbReference type="SUPFAM" id="SSF50129">
    <property type="entry name" value="GroES-like"/>
    <property type="match status" value="1"/>
</dbReference>
<dbReference type="InterPro" id="IPR036736">
    <property type="entry name" value="ACP-like_sf"/>
</dbReference>
<dbReference type="InterPro" id="IPR002364">
    <property type="entry name" value="Quin_OxRdtase/zeta-crystal_CS"/>
</dbReference>
<dbReference type="SMART" id="SM00829">
    <property type="entry name" value="PKS_ER"/>
    <property type="match status" value="1"/>
</dbReference>
<dbReference type="Gene3D" id="3.30.70.3290">
    <property type="match status" value="1"/>
</dbReference>
<dbReference type="InterPro" id="IPR016036">
    <property type="entry name" value="Malonyl_transacylase_ACP-bd"/>
</dbReference>
<dbReference type="GO" id="GO:0006633">
    <property type="term" value="P:fatty acid biosynthetic process"/>
    <property type="evidence" value="ECO:0007669"/>
    <property type="project" value="InterPro"/>
</dbReference>
<dbReference type="Gene3D" id="3.40.366.10">
    <property type="entry name" value="Malonyl-Coenzyme A Acyl Carrier Protein, domain 2"/>
    <property type="match status" value="1"/>
</dbReference>
<feature type="region of interest" description="C-terminal hotdog fold" evidence="8">
    <location>
        <begin position="1081"/>
        <end position="1236"/>
    </location>
</feature>
<dbReference type="PROSITE" id="PS01162">
    <property type="entry name" value="QOR_ZETA_CRYSTAL"/>
    <property type="match status" value="1"/>
</dbReference>
<keyword evidence="15" id="KW-1185">Reference proteome</keyword>
<dbReference type="Pfam" id="PF13602">
    <property type="entry name" value="ADH_zinc_N_2"/>
    <property type="match status" value="1"/>
</dbReference>
<dbReference type="Gene3D" id="3.90.180.10">
    <property type="entry name" value="Medium-chain alcohol dehydrogenases, catalytic domain"/>
    <property type="match status" value="1"/>
</dbReference>
<dbReference type="Pfam" id="PF00109">
    <property type="entry name" value="ketoacyl-synt"/>
    <property type="match status" value="1"/>
</dbReference>
<dbReference type="PANTHER" id="PTHR43775">
    <property type="entry name" value="FATTY ACID SYNTHASE"/>
    <property type="match status" value="1"/>
</dbReference>
<dbReference type="SUPFAM" id="SSF47336">
    <property type="entry name" value="ACP-like"/>
    <property type="match status" value="1"/>
</dbReference>
<keyword evidence="7" id="KW-0012">Acyltransferase</keyword>
<dbReference type="GO" id="GO:0031177">
    <property type="term" value="F:phosphopantetheine binding"/>
    <property type="evidence" value="ECO:0007669"/>
    <property type="project" value="InterPro"/>
</dbReference>
<dbReference type="SMART" id="SM00827">
    <property type="entry name" value="PKS_AT"/>
    <property type="match status" value="1"/>
</dbReference>
<dbReference type="PANTHER" id="PTHR43775:SF29">
    <property type="entry name" value="ASPERFURANONE POLYKETIDE SYNTHASE AFOG-RELATED"/>
    <property type="match status" value="1"/>
</dbReference>
<dbReference type="InterPro" id="IPR020841">
    <property type="entry name" value="PKS_Beta-ketoAc_synthase_dom"/>
</dbReference>
<dbReference type="InterPro" id="IPR057326">
    <property type="entry name" value="KR_dom"/>
</dbReference>
<dbReference type="InterPro" id="IPR049552">
    <property type="entry name" value="PKS_DH_N"/>
</dbReference>
<keyword evidence="6" id="KW-0511">Multifunctional enzyme</keyword>
<dbReference type="InterPro" id="IPR020806">
    <property type="entry name" value="PKS_PP-bd"/>
</dbReference>
<sequence length="2562" mass="280314">MSGANVAIIGVACRFPGKATTPSGYLDMLMEGGDAWTKVPSSRYNADAFHHPFQGRRGSIICNGGYFLKDDIAKWDAPFFGLPAAEARAVDPQQRLLLELAYESLENAGVSIESIADTDMGCYMGTVASNYKGVIGRDPLDTPRYTIVGCASSMLANRISWFLNIRGPSVTLDTACSSSAAALHLACEGIKSSSSTTRCALVGASNLAFDPDDLSAFSALGFLSPESHCFAFDARANGYARGEGVSVLVLKHLDDAIRDGDPIRAVIKATGMNSDGRTAGIALPSSHAQQRLISSTYALAALDPNDTQYVEMHGTGTKAGDPAEMQAVLGALAGQRPSTLYCGSVKTQIGHLEAAAGVAGIVKCILAMEVGVIPPNRNFETPNPTLAPEIAQGRVAIPTTPLPWPSSSAVRRCSVNSFGFGGTNVHIVLEAATNSRGIVKTPHPESKGLPFIFVLSSPVRDGVARQCKAHYNYVERLGTSNHRESFLPDLMYTLNQRRSIFRWRHAVLARDINELLTGWAESRIVPTKALKARVALLFTGQGAQWPGMGRELVLHPIFAQSIRASATCLRELGAEWDAEVELLAPKLGSRIHTAEFSQPLCAVLQMALVDLFSYWGLSPVAVVGHSSGEIAAAYAAGALGRRDCLTVALHRGIISQAAQEQSPGRSMMAVGLSSGQIQQYLDDNITLACINSPESVAVAGHKGCLDTLRASLQSESIFCRMLRVDIAYHSPQLFPFRDEYHGRIAGITPNTDSNDHAAVHFYSTVYGRRIPHSQLNADYWVANLCSTVDLVSALNSLMDSSVESVPDIMVEIGPHGGLAAPFNEFRRTRESCDDMFYCSALSRQVDANTTAMGAAASLWARGVSLDLKKLNERPNSAPDKAVLTDLPSYQWNHSTAYWHETRMSRNRRFPTFARHDLIGSRSEAFNPQEPVWGNRLRVPELPWLSDHQIQGQILFPFTGVICSAIEAMRQLEEEWGTIATVSSYQLRDITMLESLVIPKGDNGVETSLHFTKRKAQAKTLREPWYDFSLYSVTNDVFVEHGCGSIRVTRKDVITEVDGGTEAGEEVMAYRRRYRQNHAGCTKTVSGKSHYEYCDSIGVCYGSTFQGVNEVHHDMSTACFEVKGLYFPSAMPKGIQSSYLIHPAMLDALMQPIFVAVRNASEIPKQTWVPLSIDSLDVSSDFPQNIDTRVHGTCTSSFGGQNSLTLAFSVVASSCPSPHLTDLVRRSLIATPASFGSQIFELLGPCELKQSLLAPKNGHLAVDMERFLMDADHVLGKMCETAATKFAYFPTSGLPMHLQKYLQWMRTRYPQTLDHLDAGISTTHNAGSASDQFSNISELVQEFSAKYPSDGPLMHHMLNSLDDVLRQKTTPIEAMTASEHFTRFYREAYGMTRIETAFQRLFDLIAHKKPDLHVLEVGAGTASTTLPILQALSQADDGLPRFAKWTFTDISAGWFDSARRVLSDWQSHIDYKVLDIEHDPVGQGFESESYDVMVAVNVIHATKDIRQSLRHCHRMLKPEGHLVLGEITGAHDLGTFVFGILPGWWLAEDGRHNGPLLLPKEWDEQLEETGFTRARAMVHDGDQDNVHRMSMIVSQKTNMTTDARSKDILIITPTEYSNGIKHLASNLEQCFAKSGVTAIIKGLDHVSPAYLEEKTCISLLEIETPLLDNMDATQFLKLQTIFAHAKELLWVAKSKDADGYNHPSFRIISGLMRCLKMEDATRKFMEMHIEDPAAQTAAALSQIILSRLASCWTNRKGVGEIETAQRQGTLCIPRYVPDTKLNSSLARETGREVKAVTMKLSNVRKPLRLVLGKPGLLETLHFVDLDVPKALGDDQVEIKVTACGLNFLDVLIAIGEIHRAAFGHEAVGIVCRTGAKVEHVATGDRVVWMSQGSMQTEVRVSASYVHRAPAHLTDEELASIPVAYCTAYRCLVEVAHLQKGESVLIHAAAGGLGQALIQVAKSLGANIFCTVSTHTKKEAVVAMGVAAEQVFSSRDLTFEKGIKRTTNGKGVDVVVNSLAGEALRRSWFCLSSYGRFIEVGKRDILGNSKLDMSPFLRNATFAAVNLEPMMDQPEEIRRLMDRVFSLLKQSTIGLIRLITVYDFGNAERAFRDMQRGTHLGKLVLRFTTESIAPVKLQTPFTWTLDSEATYLLVGGLGGLGRAQAEYMVQHGARYLAFISRSGKAGKEASDLITRLVAAGVSAKTYACDVAQRDELTAVLEDIASTMPPIRGVVQGAMVLQDTVFHKMTFEQWVKATRPKIQGSWNLHELLPKDLDFFVMLSSLAGIIGAISQANYAAGNTCQDQLAYYRRSKVLPAVSLNLGAIEGIGYVAENKSVAVGASRMPPMPKAQFFHMLGCAMAGMSDSDEPTSEQILSGTGSGGRLQEMQKESPHADLPFLRMLAPFALLKRFGTESLQKQEIDTGAGMQDSSALLATCDSLDEASIVVQKLLVGKIASIISLSETDIDTALPISSYGVDSLIAVELRNWISSQLHSDISIFELTSTVAIHELSRKIARLIVACEGSRSELPLSIRATRFEKEVGRKLYHDHAVERALRCQILHGT</sequence>
<dbReference type="Gene3D" id="1.10.1200.10">
    <property type="entry name" value="ACP-like"/>
    <property type="match status" value="1"/>
</dbReference>
<dbReference type="InterPro" id="IPR014043">
    <property type="entry name" value="Acyl_transferase_dom"/>
</dbReference>
<keyword evidence="3" id="KW-0808">Transferase</keyword>
<reference evidence="13 15" key="2">
    <citation type="submission" date="2023-09" db="EMBL/GenBank/DDBJ databases">
        <title>Complete-Gapless Cercospora beticola genome.</title>
        <authorList>
            <person name="Wyatt N.A."/>
            <person name="Spanner R.E."/>
            <person name="Bolton M.D."/>
        </authorList>
    </citation>
    <scope>NUCLEOTIDE SEQUENCE [LARGE SCALE GENOMIC DNA]</scope>
    <source>
        <strain evidence="13">Cb09-40</strain>
    </source>
</reference>
<reference evidence="12 14" key="1">
    <citation type="submission" date="2015-10" db="EMBL/GenBank/DDBJ databases">
        <title>The cercosporin biosynthetic gene cluster was horizontally transferred to several fungal lineages and shown to be expanded in Cercospora beticola based on microsynteny with recipient genomes.</title>
        <authorList>
            <person name="De Jonge R."/>
            <person name="Ebert M.K."/>
            <person name="Suttle J.C."/>
            <person name="Jurick Ii W.M."/>
            <person name="Secor G.A."/>
            <person name="Thomma B.P."/>
            <person name="Van De Peer Y."/>
            <person name="Bolton M.D."/>
        </authorList>
    </citation>
    <scope>NUCLEOTIDE SEQUENCE [LARGE SCALE GENOMIC DNA]</scope>
    <source>
        <strain evidence="12 14">09-40</strain>
    </source>
</reference>
<dbReference type="SUPFAM" id="SSF51735">
    <property type="entry name" value="NAD(P)-binding Rossmann-fold domains"/>
    <property type="match status" value="2"/>
</dbReference>
<dbReference type="PROSITE" id="PS00606">
    <property type="entry name" value="KS3_1"/>
    <property type="match status" value="1"/>
</dbReference>
<dbReference type="GO" id="GO:0004312">
    <property type="term" value="F:fatty acid synthase activity"/>
    <property type="evidence" value="ECO:0007669"/>
    <property type="project" value="TreeGrafter"/>
</dbReference>
<evidence type="ECO:0000256" key="8">
    <source>
        <dbReference type="PROSITE-ProRule" id="PRU01363"/>
    </source>
</evidence>
<evidence type="ECO:0000313" key="15">
    <source>
        <dbReference type="Proteomes" id="UP001302367"/>
    </source>
</evidence>
<evidence type="ECO:0000256" key="2">
    <source>
        <dbReference type="ARBA" id="ARBA00022553"/>
    </source>
</evidence>
<dbReference type="Pfam" id="PF14765">
    <property type="entry name" value="PS-DH"/>
    <property type="match status" value="1"/>
</dbReference>
<dbReference type="InterPro" id="IPR013154">
    <property type="entry name" value="ADH-like_N"/>
</dbReference>
<evidence type="ECO:0000313" key="12">
    <source>
        <dbReference type="EMBL" id="PIA99280.1"/>
    </source>
</evidence>
<dbReference type="SMART" id="SM00822">
    <property type="entry name" value="PKS_KR"/>
    <property type="match status" value="1"/>
</dbReference>
<dbReference type="SUPFAM" id="SSF55048">
    <property type="entry name" value="Probable ACP-binding domain of malonyl-CoA ACP transacylase"/>
    <property type="match status" value="1"/>
</dbReference>
<dbReference type="InterPro" id="IPR036291">
    <property type="entry name" value="NAD(P)-bd_dom_sf"/>
</dbReference>
<dbReference type="InterPro" id="IPR018201">
    <property type="entry name" value="Ketoacyl_synth_AS"/>
</dbReference>
<dbReference type="GO" id="GO:0004315">
    <property type="term" value="F:3-oxoacyl-[acyl-carrier-protein] synthase activity"/>
    <property type="evidence" value="ECO:0007669"/>
    <property type="project" value="InterPro"/>
</dbReference>
<dbReference type="CDD" id="cd00833">
    <property type="entry name" value="PKS"/>
    <property type="match status" value="1"/>
</dbReference>
<dbReference type="SMART" id="SM00825">
    <property type="entry name" value="PKS_KS"/>
    <property type="match status" value="1"/>
</dbReference>
<feature type="active site" description="Proton acceptor; for dehydratase activity" evidence="8">
    <location>
        <position position="947"/>
    </location>
</feature>
<dbReference type="InterPro" id="IPR032821">
    <property type="entry name" value="PKS_assoc"/>
</dbReference>
<dbReference type="GO" id="GO:1901336">
    <property type="term" value="P:lactone biosynthetic process"/>
    <property type="evidence" value="ECO:0007669"/>
    <property type="project" value="UniProtKB-ARBA"/>
</dbReference>
<dbReference type="PROSITE" id="PS50075">
    <property type="entry name" value="CARRIER"/>
    <property type="match status" value="1"/>
</dbReference>
<dbReference type="SUPFAM" id="SSF53901">
    <property type="entry name" value="Thiolase-like"/>
    <property type="match status" value="1"/>
</dbReference>
<dbReference type="Gene3D" id="3.40.50.720">
    <property type="entry name" value="NAD(P)-binding Rossmann-like Domain"/>
    <property type="match status" value="1"/>
</dbReference>
<dbReference type="InterPro" id="IPR001227">
    <property type="entry name" value="Ac_transferase_dom_sf"/>
</dbReference>
<evidence type="ECO:0000313" key="13">
    <source>
        <dbReference type="EMBL" id="WPB00089.1"/>
    </source>
</evidence>
<dbReference type="InterPro" id="IPR014031">
    <property type="entry name" value="Ketoacyl_synth_C"/>
</dbReference>
<evidence type="ECO:0000313" key="14">
    <source>
        <dbReference type="Proteomes" id="UP000230605"/>
    </source>
</evidence>
<dbReference type="InterPro" id="IPR020843">
    <property type="entry name" value="ER"/>
</dbReference>
<dbReference type="Pfam" id="PF08242">
    <property type="entry name" value="Methyltransf_12"/>
    <property type="match status" value="1"/>
</dbReference>
<dbReference type="InterPro" id="IPR049900">
    <property type="entry name" value="PKS_mFAS_DH"/>
</dbReference>
<dbReference type="OrthoDB" id="329835at2759"/>
<dbReference type="FunFam" id="3.40.50.720:FF:000209">
    <property type="entry name" value="Polyketide synthase Pks12"/>
    <property type="match status" value="1"/>
</dbReference>
<organism evidence="12 14">
    <name type="scientific">Cercospora beticola</name>
    <name type="common">Sugarbeet leaf spot fungus</name>
    <dbReference type="NCBI Taxonomy" id="122368"/>
    <lineage>
        <taxon>Eukaryota</taxon>
        <taxon>Fungi</taxon>
        <taxon>Dikarya</taxon>
        <taxon>Ascomycota</taxon>
        <taxon>Pezizomycotina</taxon>
        <taxon>Dothideomycetes</taxon>
        <taxon>Dothideomycetidae</taxon>
        <taxon>Mycosphaerellales</taxon>
        <taxon>Mycosphaerellaceae</taxon>
        <taxon>Cercospora</taxon>
    </lineage>
</organism>
<dbReference type="SUPFAM" id="SSF53335">
    <property type="entry name" value="S-adenosyl-L-methionine-dependent methyltransferases"/>
    <property type="match status" value="1"/>
</dbReference>
<dbReference type="InterPro" id="IPR013968">
    <property type="entry name" value="PKS_KR"/>
</dbReference>
<dbReference type="InterPro" id="IPR020807">
    <property type="entry name" value="PKS_DH"/>
</dbReference>
<evidence type="ECO:0000256" key="7">
    <source>
        <dbReference type="ARBA" id="ARBA00023315"/>
    </source>
</evidence>
<evidence type="ECO:0000256" key="5">
    <source>
        <dbReference type="ARBA" id="ARBA00023002"/>
    </source>
</evidence>
<dbReference type="GO" id="GO:0044550">
    <property type="term" value="P:secondary metabolite biosynthetic process"/>
    <property type="evidence" value="ECO:0007669"/>
    <property type="project" value="TreeGrafter"/>
</dbReference>
<dbReference type="Pfam" id="PF08240">
    <property type="entry name" value="ADH_N"/>
    <property type="match status" value="1"/>
</dbReference>
<evidence type="ECO:0000256" key="3">
    <source>
        <dbReference type="ARBA" id="ARBA00022679"/>
    </source>
</evidence>
<dbReference type="InterPro" id="IPR009081">
    <property type="entry name" value="PP-bd_ACP"/>
</dbReference>
<keyword evidence="2" id="KW-0597">Phosphoprotein</keyword>
<dbReference type="InterPro" id="IPR029063">
    <property type="entry name" value="SAM-dependent_MTases_sf"/>
</dbReference>
<dbReference type="CDD" id="cd02440">
    <property type="entry name" value="AdoMet_MTases"/>
    <property type="match status" value="1"/>
</dbReference>
<name>A0A2G5I3C7_CERBT</name>
<dbReference type="InterPro" id="IPR011032">
    <property type="entry name" value="GroES-like_sf"/>
</dbReference>
<dbReference type="GO" id="GO:0016491">
    <property type="term" value="F:oxidoreductase activity"/>
    <property type="evidence" value="ECO:0007669"/>
    <property type="project" value="UniProtKB-KW"/>
</dbReference>
<keyword evidence="1" id="KW-0596">Phosphopantetheine</keyword>
<dbReference type="Pfam" id="PF21089">
    <property type="entry name" value="PKS_DH_N"/>
    <property type="match status" value="1"/>
</dbReference>
<gene>
    <name evidence="12" type="ORF">CB0940_02934</name>
    <name evidence="13" type="ORF">RHO25_004708</name>
</gene>
<feature type="domain" description="Ketosynthase family 3 (KS3)" evidence="10">
    <location>
        <begin position="3"/>
        <end position="431"/>
    </location>
</feature>
<dbReference type="CDD" id="cd05195">
    <property type="entry name" value="enoyl_red"/>
    <property type="match status" value="1"/>
</dbReference>
<dbReference type="Pfam" id="PF00698">
    <property type="entry name" value="Acyl_transf_1"/>
    <property type="match status" value="1"/>
</dbReference>
<dbReference type="PROSITE" id="PS00012">
    <property type="entry name" value="PHOSPHOPANTETHEINE"/>
    <property type="match status" value="1"/>
</dbReference>
<dbReference type="Gene3D" id="3.40.50.150">
    <property type="entry name" value="Vaccinia Virus protein VP39"/>
    <property type="match status" value="1"/>
</dbReference>
<feature type="region of interest" description="N-terminal hotdog fold" evidence="8">
    <location>
        <begin position="915"/>
        <end position="1052"/>
    </location>
</feature>
<dbReference type="InterPro" id="IPR042104">
    <property type="entry name" value="PKS_dehydratase_sf"/>
</dbReference>
<dbReference type="PROSITE" id="PS00059">
    <property type="entry name" value="ADH_ZINC"/>
    <property type="match status" value="1"/>
</dbReference>
<dbReference type="InterPro" id="IPR016035">
    <property type="entry name" value="Acyl_Trfase/lysoPLipase"/>
</dbReference>
<evidence type="ECO:0000256" key="6">
    <source>
        <dbReference type="ARBA" id="ARBA00023268"/>
    </source>
</evidence>
<dbReference type="SUPFAM" id="SSF52151">
    <property type="entry name" value="FabD/lysophospholipase-like"/>
    <property type="match status" value="1"/>
</dbReference>
<evidence type="ECO:0000256" key="1">
    <source>
        <dbReference type="ARBA" id="ARBA00022450"/>
    </source>
</evidence>
<dbReference type="SMART" id="SM00826">
    <property type="entry name" value="PKS_DH"/>
    <property type="match status" value="1"/>
</dbReference>
<dbReference type="Pfam" id="PF02801">
    <property type="entry name" value="Ketoacyl-synt_C"/>
    <property type="match status" value="1"/>
</dbReference>
<proteinExistence type="predicted"/>
<accession>A0A2G5I3C7</accession>
<protein>
    <submittedName>
        <fullName evidence="12">Lovastatin diketide synthase LovF</fullName>
    </submittedName>
</protein>
<dbReference type="Gene3D" id="3.10.129.110">
    <property type="entry name" value="Polyketide synthase dehydratase"/>
    <property type="match status" value="1"/>
</dbReference>
<dbReference type="Pfam" id="PF16197">
    <property type="entry name" value="KAsynt_C_assoc"/>
    <property type="match status" value="1"/>
</dbReference>
<dbReference type="InterPro" id="IPR049551">
    <property type="entry name" value="PKS_DH_C"/>
</dbReference>
<dbReference type="Pfam" id="PF23297">
    <property type="entry name" value="ACP_SdgA_C"/>
    <property type="match status" value="1"/>
</dbReference>
<dbReference type="Proteomes" id="UP001302367">
    <property type="component" value="Chromosome 3"/>
</dbReference>
<evidence type="ECO:0000259" key="9">
    <source>
        <dbReference type="PROSITE" id="PS50075"/>
    </source>
</evidence>
<evidence type="ECO:0000256" key="4">
    <source>
        <dbReference type="ARBA" id="ARBA00022857"/>
    </source>
</evidence>
<dbReference type="InterPro" id="IPR016039">
    <property type="entry name" value="Thiolase-like"/>
</dbReference>
<keyword evidence="5" id="KW-0560">Oxidoreductase</keyword>
<dbReference type="Proteomes" id="UP000230605">
    <property type="component" value="Chromosome 3"/>
</dbReference>
<evidence type="ECO:0000259" key="10">
    <source>
        <dbReference type="PROSITE" id="PS52004"/>
    </source>
</evidence>
<dbReference type="Gene3D" id="3.40.47.10">
    <property type="match status" value="1"/>
</dbReference>